<dbReference type="OrthoDB" id="2496969at2759"/>
<reference evidence="2" key="4">
    <citation type="submission" date="2025-05" db="UniProtKB">
        <authorList>
            <consortium name="EnsemblFungi"/>
        </authorList>
    </citation>
    <scope>IDENTIFICATION</scope>
    <source>
        <strain evidence="2">isolate 1-1 / race 1 (BBBD)</strain>
    </source>
</reference>
<gene>
    <name evidence="1" type="ORF">PTTG_26354</name>
</gene>
<name>A0A180GU75_PUCT1</name>
<dbReference type="AlphaFoldDB" id="A0A180GU75"/>
<accession>A0A180GU75</accession>
<reference evidence="1" key="2">
    <citation type="submission" date="2016-05" db="EMBL/GenBank/DDBJ databases">
        <title>Comparative analysis highlights variable genome content of wheat rusts and divergence of the mating loci.</title>
        <authorList>
            <person name="Cuomo C.A."/>
            <person name="Bakkeren G."/>
            <person name="Szabo L."/>
            <person name="Khalil H."/>
            <person name="Joly D."/>
            <person name="Goldberg J."/>
            <person name="Young S."/>
            <person name="Zeng Q."/>
            <person name="Fellers J."/>
        </authorList>
    </citation>
    <scope>NUCLEOTIDE SEQUENCE [LARGE SCALE GENOMIC DNA]</scope>
    <source>
        <strain evidence="1">1-1 BBBD Race 1</strain>
    </source>
</reference>
<organism evidence="1">
    <name type="scientific">Puccinia triticina (isolate 1-1 / race 1 (BBBD))</name>
    <name type="common">Brown leaf rust fungus</name>
    <dbReference type="NCBI Taxonomy" id="630390"/>
    <lineage>
        <taxon>Eukaryota</taxon>
        <taxon>Fungi</taxon>
        <taxon>Dikarya</taxon>
        <taxon>Basidiomycota</taxon>
        <taxon>Pucciniomycotina</taxon>
        <taxon>Pucciniomycetes</taxon>
        <taxon>Pucciniales</taxon>
        <taxon>Pucciniaceae</taxon>
        <taxon>Puccinia</taxon>
    </lineage>
</organism>
<evidence type="ECO:0000313" key="3">
    <source>
        <dbReference type="Proteomes" id="UP000005240"/>
    </source>
</evidence>
<dbReference type="VEuPathDB" id="FungiDB:PTTG_26354"/>
<sequence>MSESSLGLNSIKYYTKKLNGTNFTTWIRELYTSISLLNLDQYVNKSLESLPLTSDRDQKAKLTNNIIRMHLNGENSARFLDDDEIDIYKPKELWDSICSYYAAKSMENGANLMRTLVAYNFGTDLASLTINDFRGLFKLFVEVTKHKWEKKTVEGLWVYWVLIALPTKFALFKTLKYTKYGKPDSVISMSSFLDDLEQELKRQADPSVSLNALAVSNRQMGQGQSS</sequence>
<reference evidence="1" key="1">
    <citation type="submission" date="2009-11" db="EMBL/GenBank/DDBJ databases">
        <authorList>
            <consortium name="The Broad Institute Genome Sequencing Platform"/>
            <person name="Ward D."/>
            <person name="Feldgarden M."/>
            <person name="Earl A."/>
            <person name="Young S.K."/>
            <person name="Zeng Q."/>
            <person name="Koehrsen M."/>
            <person name="Alvarado L."/>
            <person name="Berlin A."/>
            <person name="Bochicchio J."/>
            <person name="Borenstein D."/>
            <person name="Chapman S.B."/>
            <person name="Chen Z."/>
            <person name="Engels R."/>
            <person name="Freedman E."/>
            <person name="Gellesch M."/>
            <person name="Goldberg J."/>
            <person name="Griggs A."/>
            <person name="Gujja S."/>
            <person name="Heilman E."/>
            <person name="Heiman D."/>
            <person name="Hepburn T."/>
            <person name="Howarth C."/>
            <person name="Jen D."/>
            <person name="Larson L."/>
            <person name="Lewis B."/>
            <person name="Mehta T."/>
            <person name="Park D."/>
            <person name="Pearson M."/>
            <person name="Roberts A."/>
            <person name="Saif S."/>
            <person name="Shea T."/>
            <person name="Shenoy N."/>
            <person name="Sisk P."/>
            <person name="Stolte C."/>
            <person name="Sykes S."/>
            <person name="Thomson T."/>
            <person name="Walk T."/>
            <person name="White J."/>
            <person name="Yandava C."/>
            <person name="Izard J."/>
            <person name="Baranova O.V."/>
            <person name="Blanton J.M."/>
            <person name="Tanner A.C."/>
            <person name="Dewhirst F.E."/>
            <person name="Haas B."/>
            <person name="Nusbaum C."/>
            <person name="Birren B."/>
        </authorList>
    </citation>
    <scope>NUCLEOTIDE SEQUENCE [LARGE SCALE GENOMIC DNA]</scope>
    <source>
        <strain evidence="1">1-1 BBBD Race 1</strain>
    </source>
</reference>
<keyword evidence="3" id="KW-1185">Reference proteome</keyword>
<dbReference type="EnsemblFungi" id="PTTG_26354-t43_1">
    <property type="protein sequence ID" value="PTTG_26354-t43_1-p1"/>
    <property type="gene ID" value="PTTG_26354"/>
</dbReference>
<proteinExistence type="predicted"/>
<dbReference type="Proteomes" id="UP000005240">
    <property type="component" value="Unassembled WGS sequence"/>
</dbReference>
<dbReference type="EMBL" id="ADAS02000020">
    <property type="protein sequence ID" value="OAV96320.1"/>
    <property type="molecule type" value="Genomic_DNA"/>
</dbReference>
<evidence type="ECO:0000313" key="1">
    <source>
        <dbReference type="EMBL" id="OAV96320.1"/>
    </source>
</evidence>
<protein>
    <submittedName>
        <fullName evidence="1 2">Uncharacterized protein</fullName>
    </submittedName>
</protein>
<evidence type="ECO:0000313" key="2">
    <source>
        <dbReference type="EnsemblFungi" id="PTTG_26354-t43_1-p1"/>
    </source>
</evidence>
<reference evidence="2 3" key="3">
    <citation type="journal article" date="2017" name="G3 (Bethesda)">
        <title>Comparative analysis highlights variable genome content of wheat rusts and divergence of the mating loci.</title>
        <authorList>
            <person name="Cuomo C.A."/>
            <person name="Bakkeren G."/>
            <person name="Khalil H.B."/>
            <person name="Panwar V."/>
            <person name="Joly D."/>
            <person name="Linning R."/>
            <person name="Sakthikumar S."/>
            <person name="Song X."/>
            <person name="Adiconis X."/>
            <person name="Fan L."/>
            <person name="Goldberg J.M."/>
            <person name="Levin J.Z."/>
            <person name="Young S."/>
            <person name="Zeng Q."/>
            <person name="Anikster Y."/>
            <person name="Bruce M."/>
            <person name="Wang M."/>
            <person name="Yin C."/>
            <person name="McCallum B."/>
            <person name="Szabo L.J."/>
            <person name="Hulbert S."/>
            <person name="Chen X."/>
            <person name="Fellers J.P."/>
        </authorList>
    </citation>
    <scope>NUCLEOTIDE SEQUENCE</scope>
    <source>
        <strain evidence="2">isolate 1-1 / race 1 (BBBD)</strain>
        <strain evidence="3">Isolate 1-1 / race 1 (BBBD)</strain>
    </source>
</reference>